<dbReference type="InterPro" id="IPR005111">
    <property type="entry name" value="MoeA_C_domain_IV"/>
</dbReference>
<dbReference type="InterPro" id="IPR005110">
    <property type="entry name" value="MoeA_linker/N"/>
</dbReference>
<comment type="catalytic activity">
    <reaction evidence="5">
        <text>adenylyl-molybdopterin + molybdate = Mo-molybdopterin + AMP + H(+)</text>
        <dbReference type="Rhea" id="RHEA:35047"/>
        <dbReference type="ChEBI" id="CHEBI:15378"/>
        <dbReference type="ChEBI" id="CHEBI:36264"/>
        <dbReference type="ChEBI" id="CHEBI:62727"/>
        <dbReference type="ChEBI" id="CHEBI:71302"/>
        <dbReference type="ChEBI" id="CHEBI:456215"/>
        <dbReference type="EC" id="2.10.1.1"/>
    </reaction>
</comment>
<dbReference type="SUPFAM" id="SSF63867">
    <property type="entry name" value="MoeA C-terminal domain-like"/>
    <property type="match status" value="1"/>
</dbReference>
<dbReference type="InterPro" id="IPR036688">
    <property type="entry name" value="MoeA_C_domain_IV_sf"/>
</dbReference>
<dbReference type="SUPFAM" id="SSF63882">
    <property type="entry name" value="MoeA N-terminal region -like"/>
    <property type="match status" value="1"/>
</dbReference>
<dbReference type="EC" id="2.10.1.1" evidence="6"/>
<comment type="function">
    <text evidence="1 6">Catalyzes the insertion of molybdate into adenylated molybdopterin with the concomitant release of AMP.</text>
</comment>
<dbReference type="EMBL" id="JAXCLX010000004">
    <property type="protein sequence ID" value="MDY0874033.1"/>
    <property type="molecule type" value="Genomic_DNA"/>
</dbReference>
<dbReference type="SMART" id="SM00852">
    <property type="entry name" value="MoCF_biosynth"/>
    <property type="match status" value="1"/>
</dbReference>
<evidence type="ECO:0000256" key="1">
    <source>
        <dbReference type="ARBA" id="ARBA00002901"/>
    </source>
</evidence>
<dbReference type="InterPro" id="IPR008284">
    <property type="entry name" value="MoCF_biosynth_CS"/>
</dbReference>
<keyword evidence="4 6" id="KW-0501">Molybdenum cofactor biosynthesis</keyword>
<proteinExistence type="inferred from homology"/>
<keyword evidence="6" id="KW-0460">Magnesium</keyword>
<evidence type="ECO:0000313" key="8">
    <source>
        <dbReference type="EMBL" id="MDY0874033.1"/>
    </source>
</evidence>
<dbReference type="NCBIfam" id="NF045515">
    <property type="entry name" value="Glp_gephyrin"/>
    <property type="match status" value="1"/>
</dbReference>
<protein>
    <recommendedName>
        <fullName evidence="6">Molybdopterin molybdenumtransferase</fullName>
        <ecNumber evidence="6">2.10.1.1</ecNumber>
    </recommendedName>
</protein>
<comment type="similarity">
    <text evidence="3 6">Belongs to the MoeA family.</text>
</comment>
<dbReference type="InterPro" id="IPR036135">
    <property type="entry name" value="MoeA_linker/N_sf"/>
</dbReference>
<comment type="caution">
    <text evidence="8">The sequence shown here is derived from an EMBL/GenBank/DDBJ whole genome shotgun (WGS) entry which is preliminary data.</text>
</comment>
<dbReference type="Proteomes" id="UP001271769">
    <property type="component" value="Unassembled WGS sequence"/>
</dbReference>
<comment type="cofactor">
    <cofactor evidence="6">
        <name>Mg(2+)</name>
        <dbReference type="ChEBI" id="CHEBI:18420"/>
    </cofactor>
</comment>
<gene>
    <name evidence="8" type="ORF">SMD31_18980</name>
</gene>
<keyword evidence="6" id="KW-0808">Transferase</keyword>
<dbReference type="Pfam" id="PF03454">
    <property type="entry name" value="MoeA_C"/>
    <property type="match status" value="1"/>
</dbReference>
<sequence>MLPVAEAQQRILSTFAPLVGEVVGIDRAVGRVLSAPVVARLSQPPAAVSAMDGYAVRAADLGALPVKLRVIGTIAAGIAPAVTLKPGQAARIFTGAILPGASDTIVIQENCDRDGDHVTVREGSTTLGQHVRAGGNDFRLGEVGLEAGRLLSARDIALAAAMNWPSLSVTRRPRVALLSTGDELQHPGEPLGPAQIIASNGIGLAAFVTACGGEPINLGIARDNMADLHRALDGARGADVLVTTGGASVGELDLIQQALKDKGAKLDFWKIAMRPGKPVMFGTLGALPVLGLPGNPVSAIVTATLFLRPLIQHLLGQKGIDTQPVFARLGTALKANDQRQDYLRATLTRGADGSVVASPFPKQDSAMLSLIAKADALIIRPPHAPAAKEGDVTEILPLSGGCLGI</sequence>
<dbReference type="Pfam" id="PF00994">
    <property type="entry name" value="MoCF_biosynth"/>
    <property type="match status" value="1"/>
</dbReference>
<feature type="domain" description="MoaB/Mog" evidence="7">
    <location>
        <begin position="176"/>
        <end position="313"/>
    </location>
</feature>
<dbReference type="RefSeq" id="WP_320502508.1">
    <property type="nucleotide sequence ID" value="NZ_JAXCLX010000004.1"/>
</dbReference>
<dbReference type="PROSITE" id="PS01079">
    <property type="entry name" value="MOCF_BIOSYNTHESIS_2"/>
    <property type="match status" value="1"/>
</dbReference>
<dbReference type="InterPro" id="IPR038987">
    <property type="entry name" value="MoeA-like"/>
</dbReference>
<evidence type="ECO:0000256" key="4">
    <source>
        <dbReference type="ARBA" id="ARBA00023150"/>
    </source>
</evidence>
<name>A0ABU5E3D5_9PROT</name>
<dbReference type="InterPro" id="IPR036425">
    <property type="entry name" value="MoaB/Mog-like_dom_sf"/>
</dbReference>
<dbReference type="PANTHER" id="PTHR10192:SF5">
    <property type="entry name" value="GEPHYRIN"/>
    <property type="match status" value="1"/>
</dbReference>
<dbReference type="Gene3D" id="2.40.340.10">
    <property type="entry name" value="MoeA, C-terminal, domain IV"/>
    <property type="match status" value="1"/>
</dbReference>
<dbReference type="SUPFAM" id="SSF53218">
    <property type="entry name" value="Molybdenum cofactor biosynthesis proteins"/>
    <property type="match status" value="1"/>
</dbReference>
<evidence type="ECO:0000256" key="5">
    <source>
        <dbReference type="ARBA" id="ARBA00047317"/>
    </source>
</evidence>
<keyword evidence="6" id="KW-0500">Molybdenum</keyword>
<evidence type="ECO:0000313" key="9">
    <source>
        <dbReference type="Proteomes" id="UP001271769"/>
    </source>
</evidence>
<dbReference type="Gene3D" id="2.170.190.11">
    <property type="entry name" value="Molybdopterin biosynthesis moea protein, domain 3"/>
    <property type="match status" value="1"/>
</dbReference>
<dbReference type="Gene3D" id="3.90.105.10">
    <property type="entry name" value="Molybdopterin biosynthesis moea protein, domain 2"/>
    <property type="match status" value="1"/>
</dbReference>
<evidence type="ECO:0000256" key="6">
    <source>
        <dbReference type="RuleBase" id="RU365090"/>
    </source>
</evidence>
<evidence type="ECO:0000259" key="7">
    <source>
        <dbReference type="SMART" id="SM00852"/>
    </source>
</evidence>
<evidence type="ECO:0000256" key="3">
    <source>
        <dbReference type="ARBA" id="ARBA00010763"/>
    </source>
</evidence>
<dbReference type="Gene3D" id="3.40.980.10">
    <property type="entry name" value="MoaB/Mog-like domain"/>
    <property type="match status" value="1"/>
</dbReference>
<keyword evidence="6" id="KW-0479">Metal-binding</keyword>
<dbReference type="PANTHER" id="PTHR10192">
    <property type="entry name" value="MOLYBDOPTERIN BIOSYNTHESIS PROTEIN"/>
    <property type="match status" value="1"/>
</dbReference>
<organism evidence="8 9">
    <name type="scientific">Dongia rigui</name>
    <dbReference type="NCBI Taxonomy" id="940149"/>
    <lineage>
        <taxon>Bacteria</taxon>
        <taxon>Pseudomonadati</taxon>
        <taxon>Pseudomonadota</taxon>
        <taxon>Alphaproteobacteria</taxon>
        <taxon>Rhodospirillales</taxon>
        <taxon>Dongiaceae</taxon>
        <taxon>Dongia</taxon>
    </lineage>
</organism>
<dbReference type="Pfam" id="PF03453">
    <property type="entry name" value="MoeA_N"/>
    <property type="match status" value="1"/>
</dbReference>
<dbReference type="CDD" id="cd00887">
    <property type="entry name" value="MoeA"/>
    <property type="match status" value="1"/>
</dbReference>
<accession>A0ABU5E3D5</accession>
<dbReference type="InterPro" id="IPR001453">
    <property type="entry name" value="MoaB/Mog_dom"/>
</dbReference>
<reference evidence="8 9" key="1">
    <citation type="journal article" date="2013" name="Antonie Van Leeuwenhoek">
        <title>Dongia rigui sp. nov., isolated from freshwater of a large wetland in Korea.</title>
        <authorList>
            <person name="Baik K.S."/>
            <person name="Hwang Y.M."/>
            <person name="Choi J.S."/>
            <person name="Kwon J."/>
            <person name="Seong C.N."/>
        </authorList>
    </citation>
    <scope>NUCLEOTIDE SEQUENCE [LARGE SCALE GENOMIC DNA]</scope>
    <source>
        <strain evidence="8 9">04SU4-P</strain>
    </source>
</reference>
<keyword evidence="9" id="KW-1185">Reference proteome</keyword>
<evidence type="ECO:0000256" key="2">
    <source>
        <dbReference type="ARBA" id="ARBA00005046"/>
    </source>
</evidence>
<comment type="pathway">
    <text evidence="2 6">Cofactor biosynthesis; molybdopterin biosynthesis.</text>
</comment>